<proteinExistence type="predicted"/>
<name>A0A318RDT4_WILLI</name>
<comment type="caution">
    <text evidence="1">The sequence shown here is derived from an EMBL/GenBank/DDBJ whole genome shotgun (WGS) entry which is preliminary data.</text>
</comment>
<sequence>MRESEAFQVGLGVILLSGTRISAQMPHVMLRVDVRSMRNEVLTFGHMVESRILPPSWALISKVLVQDRGVWHLRLAGRAQCDKPPKPVGPMDIGATNTSLSNSDQALSLQNAQCFAD</sequence>
<accession>A0A318RDT4</accession>
<evidence type="ECO:0000313" key="2">
    <source>
        <dbReference type="Proteomes" id="UP000247591"/>
    </source>
</evidence>
<dbReference type="EMBL" id="QJSP01000035">
    <property type="protein sequence ID" value="PYE11681.1"/>
    <property type="molecule type" value="Genomic_DNA"/>
</dbReference>
<reference evidence="1 2" key="1">
    <citation type="submission" date="2018-06" db="EMBL/GenBank/DDBJ databases">
        <title>Genomic Encyclopedia of Type Strains, Phase IV (KMG-IV): sequencing the most valuable type-strain genomes for metagenomic binning, comparative biology and taxonomic classification.</title>
        <authorList>
            <person name="Goeker M."/>
        </authorList>
    </citation>
    <scope>NUCLEOTIDE SEQUENCE [LARGE SCALE GENOMIC DNA]</scope>
    <source>
        <strain evidence="1 2">DSM 45521</strain>
    </source>
</reference>
<dbReference type="Proteomes" id="UP000247591">
    <property type="component" value="Unassembled WGS sequence"/>
</dbReference>
<dbReference type="AlphaFoldDB" id="A0A318RDT4"/>
<gene>
    <name evidence="1" type="ORF">DFR67_13515</name>
</gene>
<keyword evidence="2" id="KW-1185">Reference proteome</keyword>
<organism evidence="1 2">
    <name type="scientific">Williamsia limnetica</name>
    <dbReference type="NCBI Taxonomy" id="882452"/>
    <lineage>
        <taxon>Bacteria</taxon>
        <taxon>Bacillati</taxon>
        <taxon>Actinomycetota</taxon>
        <taxon>Actinomycetes</taxon>
        <taxon>Mycobacteriales</taxon>
        <taxon>Nocardiaceae</taxon>
        <taxon>Williamsia</taxon>
    </lineage>
</organism>
<evidence type="ECO:0000313" key="1">
    <source>
        <dbReference type="EMBL" id="PYE11681.1"/>
    </source>
</evidence>
<protein>
    <submittedName>
        <fullName evidence="1">Uncharacterized protein</fullName>
    </submittedName>
</protein>